<dbReference type="SMART" id="SM00855">
    <property type="entry name" value="PGAM"/>
    <property type="match status" value="1"/>
</dbReference>
<dbReference type="RefSeq" id="XP_022468855.1">
    <property type="nucleotide sequence ID" value="XM_022624647.1"/>
</dbReference>
<name>A0A1G4ARG6_9PEZI</name>
<evidence type="ECO:0000256" key="1">
    <source>
        <dbReference type="SAM" id="MobiDB-lite"/>
    </source>
</evidence>
<reference evidence="2 3" key="1">
    <citation type="submission" date="2016-09" db="EMBL/GenBank/DDBJ databases">
        <authorList>
            <person name="Capua I."/>
            <person name="De Benedictis P."/>
            <person name="Joannis T."/>
            <person name="Lombin L.H."/>
            <person name="Cattoli G."/>
        </authorList>
    </citation>
    <scope>NUCLEOTIDE SEQUENCE [LARGE SCALE GENOMIC DNA]</scope>
    <source>
        <strain evidence="2 3">IMI 309357</strain>
    </source>
</reference>
<feature type="region of interest" description="Disordered" evidence="1">
    <location>
        <begin position="203"/>
        <end position="238"/>
    </location>
</feature>
<evidence type="ECO:0000313" key="2">
    <source>
        <dbReference type="EMBL" id="OHE91683.1"/>
    </source>
</evidence>
<feature type="compositionally biased region" description="Polar residues" evidence="1">
    <location>
        <begin position="228"/>
        <end position="238"/>
    </location>
</feature>
<dbReference type="GeneID" id="34566157"/>
<dbReference type="Gene3D" id="3.40.50.1240">
    <property type="entry name" value="Phosphoglycerate mutase-like"/>
    <property type="match status" value="1"/>
</dbReference>
<dbReference type="PANTHER" id="PTHR48100">
    <property type="entry name" value="BROAD-SPECIFICITY PHOSPHATASE YOR283W-RELATED"/>
    <property type="match status" value="1"/>
</dbReference>
<dbReference type="CDD" id="cd07067">
    <property type="entry name" value="HP_PGM_like"/>
    <property type="match status" value="1"/>
</dbReference>
<dbReference type="AlphaFoldDB" id="A0A1G4ARG6"/>
<proteinExistence type="predicted"/>
<dbReference type="Proteomes" id="UP000176998">
    <property type="component" value="Unassembled WGS sequence"/>
</dbReference>
<dbReference type="OrthoDB" id="496981at2759"/>
<dbReference type="InterPro" id="IPR050275">
    <property type="entry name" value="PGM_Phosphatase"/>
</dbReference>
<keyword evidence="3" id="KW-1185">Reference proteome</keyword>
<dbReference type="EMBL" id="MJBS01000174">
    <property type="protein sequence ID" value="OHE91683.1"/>
    <property type="molecule type" value="Genomic_DNA"/>
</dbReference>
<comment type="caution">
    <text evidence="2">The sequence shown here is derived from an EMBL/GenBank/DDBJ whole genome shotgun (WGS) entry which is preliminary data.</text>
</comment>
<dbReference type="SUPFAM" id="SSF53254">
    <property type="entry name" value="Phosphoglycerate mutase-like"/>
    <property type="match status" value="1"/>
</dbReference>
<dbReference type="GO" id="GO:0016791">
    <property type="term" value="F:phosphatase activity"/>
    <property type="evidence" value="ECO:0007669"/>
    <property type="project" value="TreeGrafter"/>
</dbReference>
<dbReference type="InterPro" id="IPR029033">
    <property type="entry name" value="His_PPase_superfam"/>
</dbReference>
<sequence>MPVQIHLVRHAQGFHNLSLENETLRDPLLTDKGKQQCADLRAAFPHHAQITHLVASPLRRTLYTCLLGFGSDAAAPVGKSLKVLALPEVQEVSDAPCDTGSAIEDIEGEFAGRVDFGRVPEDWIDKSSPGSRWEPTLEKLEKRSAEARRALRKLVGDVQGDAQVVVVSHGGILHFLTDDWSGIGPRKATGWENTEYRSYEFADSTGQDPKALLEETQESWERRKGGNTRPTPEQQAELRQTFYREMEPYLKYSPERGWMQ</sequence>
<organism evidence="2 3">
    <name type="scientific">Colletotrichum orchidophilum</name>
    <dbReference type="NCBI Taxonomy" id="1209926"/>
    <lineage>
        <taxon>Eukaryota</taxon>
        <taxon>Fungi</taxon>
        <taxon>Dikarya</taxon>
        <taxon>Ascomycota</taxon>
        <taxon>Pezizomycotina</taxon>
        <taxon>Sordariomycetes</taxon>
        <taxon>Hypocreomycetidae</taxon>
        <taxon>Glomerellales</taxon>
        <taxon>Glomerellaceae</taxon>
        <taxon>Colletotrichum</taxon>
    </lineage>
</organism>
<dbReference type="PANTHER" id="PTHR48100:SF54">
    <property type="entry name" value="PHOSPHATASE SPAC5H10.03-RELATED"/>
    <property type="match status" value="1"/>
</dbReference>
<accession>A0A1G4ARG6</accession>
<evidence type="ECO:0000313" key="3">
    <source>
        <dbReference type="Proteomes" id="UP000176998"/>
    </source>
</evidence>
<dbReference type="InterPro" id="IPR013078">
    <property type="entry name" value="His_Pase_superF_clade-1"/>
</dbReference>
<dbReference type="Pfam" id="PF00300">
    <property type="entry name" value="His_Phos_1"/>
    <property type="match status" value="1"/>
</dbReference>
<dbReference type="GO" id="GO:0005737">
    <property type="term" value="C:cytoplasm"/>
    <property type="evidence" value="ECO:0007669"/>
    <property type="project" value="TreeGrafter"/>
</dbReference>
<protein>
    <submittedName>
        <fullName evidence="2">Phosphoglycerate mutase</fullName>
    </submittedName>
</protein>
<gene>
    <name evidence="2" type="ORF">CORC01_13029</name>
</gene>